<protein>
    <submittedName>
        <fullName evidence="1">General mRNAion factor II-I repeat domain-containing protein 2B-like</fullName>
    </submittedName>
</protein>
<gene>
    <name evidence="1" type="ORF">HHUSO_G9080</name>
</gene>
<evidence type="ECO:0000313" key="1">
    <source>
        <dbReference type="EMBL" id="KAK6487797.1"/>
    </source>
</evidence>
<sequence>QMQLIELQCDSVLKEKHSTVPFQDFYKYVYLDKYPAIRKHAQRMFSLFGNTYICKQTFSLMKLNKSRLRGSLSDSHLQDVLRLSVSQLRPDVEKIMRSKEQFHTSH</sequence>
<dbReference type="PANTHER" id="PTHR45913:SF9">
    <property type="entry name" value="GENERAL TRANSCRIPTION FACTOR II-I REPEAT DOMAIN-CONTAINING PROTEIN 2-LIKE-RELATED"/>
    <property type="match status" value="1"/>
</dbReference>
<dbReference type="EMBL" id="JAHFZB010000007">
    <property type="protein sequence ID" value="KAK6487797.1"/>
    <property type="molecule type" value="Genomic_DNA"/>
</dbReference>
<feature type="non-terminal residue" evidence="1">
    <location>
        <position position="1"/>
    </location>
</feature>
<keyword evidence="2" id="KW-1185">Reference proteome</keyword>
<accession>A0ABR0ZSL4</accession>
<evidence type="ECO:0000313" key="2">
    <source>
        <dbReference type="Proteomes" id="UP001369086"/>
    </source>
</evidence>
<name>A0ABR0ZSL4_HUSHU</name>
<organism evidence="1 2">
    <name type="scientific">Huso huso</name>
    <name type="common">Beluga</name>
    <name type="synonym">Acipenser huso</name>
    <dbReference type="NCBI Taxonomy" id="61971"/>
    <lineage>
        <taxon>Eukaryota</taxon>
        <taxon>Metazoa</taxon>
        <taxon>Chordata</taxon>
        <taxon>Craniata</taxon>
        <taxon>Vertebrata</taxon>
        <taxon>Euteleostomi</taxon>
        <taxon>Actinopterygii</taxon>
        <taxon>Chondrostei</taxon>
        <taxon>Acipenseriformes</taxon>
        <taxon>Acipenseridae</taxon>
        <taxon>Huso</taxon>
    </lineage>
</organism>
<comment type="caution">
    <text evidence="1">The sequence shown here is derived from an EMBL/GenBank/DDBJ whole genome shotgun (WGS) entry which is preliminary data.</text>
</comment>
<reference evidence="1 2" key="1">
    <citation type="submission" date="2021-05" db="EMBL/GenBank/DDBJ databases">
        <authorList>
            <person name="Zahm M."/>
            <person name="Klopp C."/>
            <person name="Cabau C."/>
            <person name="Kuhl H."/>
            <person name="Suciu R."/>
            <person name="Ciorpac M."/>
            <person name="Holostenco D."/>
            <person name="Gessner J."/>
            <person name="Wuertz S."/>
            <person name="Hohne C."/>
            <person name="Stock M."/>
            <person name="Gislard M."/>
            <person name="Lluch J."/>
            <person name="Milhes M."/>
            <person name="Lampietro C."/>
            <person name="Lopez Roques C."/>
            <person name="Donnadieu C."/>
            <person name="Du K."/>
            <person name="Schartl M."/>
            <person name="Guiguen Y."/>
        </authorList>
    </citation>
    <scope>NUCLEOTIDE SEQUENCE [LARGE SCALE GENOMIC DNA]</scope>
    <source>
        <strain evidence="1">Hh-F2</strain>
        <tissue evidence="1">Blood</tissue>
    </source>
</reference>
<dbReference type="PANTHER" id="PTHR45913">
    <property type="entry name" value="EPM2A-INTERACTING PROTEIN 1"/>
    <property type="match status" value="1"/>
</dbReference>
<dbReference type="Proteomes" id="UP001369086">
    <property type="component" value="Unassembled WGS sequence"/>
</dbReference>
<proteinExistence type="predicted"/>